<evidence type="ECO:0000256" key="4">
    <source>
        <dbReference type="ARBA" id="ARBA00023015"/>
    </source>
</evidence>
<keyword evidence="3" id="KW-0862">Zinc</keyword>
<dbReference type="PANTHER" id="PTHR47782">
    <property type="entry name" value="ZN(II)2CYS6 TRANSCRIPTION FACTOR (EUROFUNG)-RELATED"/>
    <property type="match status" value="1"/>
</dbReference>
<name>A0A5N7ANE4_9EURO</name>
<dbReference type="InterPro" id="IPR007219">
    <property type="entry name" value="XnlR_reg_dom"/>
</dbReference>
<dbReference type="PROSITE" id="PS00463">
    <property type="entry name" value="ZN2_CY6_FUNGAL_1"/>
    <property type="match status" value="1"/>
</dbReference>
<evidence type="ECO:0000313" key="10">
    <source>
        <dbReference type="EMBL" id="KAE8370240.1"/>
    </source>
</evidence>
<dbReference type="CDD" id="cd00067">
    <property type="entry name" value="GAL4"/>
    <property type="match status" value="1"/>
</dbReference>
<evidence type="ECO:0000259" key="9">
    <source>
        <dbReference type="PROSITE" id="PS50048"/>
    </source>
</evidence>
<sequence>MHSRRATRKACALCHERKIKCDGATPSCRNCLRAQALCRPHERRRRFTVRTPEINPGQPPLATFERLTWLENELLRVLNIDLREVSTGTALDSLLRAQGTPRVARHPAQNAGARFAMSQSEGHPPTEVDPDIPLLAFNATGEARYLGASSGSIFAQFIANTAQSILTPGPTGPCLHPHTDESPTVHRAVVSFNAAKWRTSGIFAFLLRCYLKWVHSCYPLFMSQDIAALESMGNSSNAPPETGDMAIIFYLVMSIGAVHSEQRHLLDHFQADTGLREYQNDASTYGITSEALYRKALGLLASEPSNLVPRTSLVQILDLISIYASHRPSDNEQWHIAGMAMRIAIELGLHRHNDGWKFTTDELELRRRVFWTTYAIEITLAFNLGRPTSISFEDADAPLPSNTEEVALSIHHIRHRQIQEQMLCVVYRSRSRNAVPVAEPEESLSKVESLQQKLDRWHQELHELYYQSASPYPVEYWDRLYYSTSAALSRPTPLVPRPGPKLQKRCFLSSCRVIEIHEKLIRNFRLPYSWMLLQGLVFSAISMIVTARTSPIVLSREFGVDEFLDVLTRCVRKFHVVLAVLRERWTGLGMRHLENLLDKLCQDTLRHTINILAKQPSGKALSVQPSFHPDFPSENLPASSPEAREDELAATSGISNGRRNDRPPLNEDGLPGGLLGEAAYLDANNQVQSAIYPWTPGQDLREDWRIFDNLFEPDELRFLFDFLPNESYTI</sequence>
<proteinExistence type="predicted"/>
<dbReference type="Gene3D" id="4.10.240.10">
    <property type="entry name" value="Zn(2)-C6 fungal-type DNA-binding domain"/>
    <property type="match status" value="1"/>
</dbReference>
<keyword evidence="11" id="KW-1185">Reference proteome</keyword>
<evidence type="ECO:0000256" key="2">
    <source>
        <dbReference type="ARBA" id="ARBA00022723"/>
    </source>
</evidence>
<dbReference type="RefSeq" id="XP_031933321.1">
    <property type="nucleotide sequence ID" value="XM_032077916.1"/>
</dbReference>
<dbReference type="GO" id="GO:0008270">
    <property type="term" value="F:zinc ion binding"/>
    <property type="evidence" value="ECO:0007669"/>
    <property type="project" value="InterPro"/>
</dbReference>
<dbReference type="SMART" id="SM00906">
    <property type="entry name" value="Fungal_trans"/>
    <property type="match status" value="1"/>
</dbReference>
<dbReference type="GO" id="GO:0006351">
    <property type="term" value="P:DNA-templated transcription"/>
    <property type="evidence" value="ECO:0007669"/>
    <property type="project" value="InterPro"/>
</dbReference>
<evidence type="ECO:0000256" key="5">
    <source>
        <dbReference type="ARBA" id="ARBA00023125"/>
    </source>
</evidence>
<dbReference type="EMBL" id="ML737567">
    <property type="protein sequence ID" value="KAE8370240.1"/>
    <property type="molecule type" value="Genomic_DNA"/>
</dbReference>
<evidence type="ECO:0000256" key="1">
    <source>
        <dbReference type="ARBA" id="ARBA00004123"/>
    </source>
</evidence>
<keyword evidence="7" id="KW-0539">Nucleus</keyword>
<dbReference type="GO" id="GO:0000981">
    <property type="term" value="F:DNA-binding transcription factor activity, RNA polymerase II-specific"/>
    <property type="evidence" value="ECO:0007669"/>
    <property type="project" value="InterPro"/>
</dbReference>
<dbReference type="PROSITE" id="PS50048">
    <property type="entry name" value="ZN2_CY6_FUNGAL_2"/>
    <property type="match status" value="1"/>
</dbReference>
<dbReference type="Pfam" id="PF04082">
    <property type="entry name" value="Fungal_trans"/>
    <property type="match status" value="1"/>
</dbReference>
<dbReference type="GeneID" id="43662362"/>
<keyword evidence="2" id="KW-0479">Metal-binding</keyword>
<feature type="domain" description="Zn(2)-C6 fungal-type" evidence="9">
    <location>
        <begin position="10"/>
        <end position="38"/>
    </location>
</feature>
<dbReference type="Proteomes" id="UP000326268">
    <property type="component" value="Unassembled WGS sequence"/>
</dbReference>
<dbReference type="InterPro" id="IPR052202">
    <property type="entry name" value="Yeast_MetPath_Reg"/>
</dbReference>
<accession>A0A5N7ANE4</accession>
<dbReference type="AlphaFoldDB" id="A0A5N7ANE4"/>
<dbReference type="InterPro" id="IPR036864">
    <property type="entry name" value="Zn2-C6_fun-type_DNA-bd_sf"/>
</dbReference>
<keyword evidence="6" id="KW-0804">Transcription</keyword>
<evidence type="ECO:0000256" key="7">
    <source>
        <dbReference type="ARBA" id="ARBA00023242"/>
    </source>
</evidence>
<dbReference type="SMART" id="SM00066">
    <property type="entry name" value="GAL4"/>
    <property type="match status" value="1"/>
</dbReference>
<dbReference type="OrthoDB" id="4468950at2759"/>
<evidence type="ECO:0000256" key="3">
    <source>
        <dbReference type="ARBA" id="ARBA00022833"/>
    </source>
</evidence>
<organism evidence="10 11">
    <name type="scientific">Aspergillus caelatus</name>
    <dbReference type="NCBI Taxonomy" id="61420"/>
    <lineage>
        <taxon>Eukaryota</taxon>
        <taxon>Fungi</taxon>
        <taxon>Dikarya</taxon>
        <taxon>Ascomycota</taxon>
        <taxon>Pezizomycotina</taxon>
        <taxon>Eurotiomycetes</taxon>
        <taxon>Eurotiomycetidae</taxon>
        <taxon>Eurotiales</taxon>
        <taxon>Aspergillaceae</taxon>
        <taxon>Aspergillus</taxon>
        <taxon>Aspergillus subgen. Circumdati</taxon>
    </lineage>
</organism>
<reference evidence="10 11" key="1">
    <citation type="submission" date="2019-04" db="EMBL/GenBank/DDBJ databases">
        <title>Friends and foes A comparative genomics studyof 23 Aspergillus species from section Flavi.</title>
        <authorList>
            <consortium name="DOE Joint Genome Institute"/>
            <person name="Kjaerbolling I."/>
            <person name="Vesth T."/>
            <person name="Frisvad J.C."/>
            <person name="Nybo J.L."/>
            <person name="Theobald S."/>
            <person name="Kildgaard S."/>
            <person name="Isbrandt T."/>
            <person name="Kuo A."/>
            <person name="Sato A."/>
            <person name="Lyhne E.K."/>
            <person name="Kogle M.E."/>
            <person name="Wiebenga A."/>
            <person name="Kun R.S."/>
            <person name="Lubbers R.J."/>
            <person name="Makela M.R."/>
            <person name="Barry K."/>
            <person name="Chovatia M."/>
            <person name="Clum A."/>
            <person name="Daum C."/>
            <person name="Haridas S."/>
            <person name="He G."/>
            <person name="LaButti K."/>
            <person name="Lipzen A."/>
            <person name="Mondo S."/>
            <person name="Riley R."/>
            <person name="Salamov A."/>
            <person name="Simmons B.A."/>
            <person name="Magnuson J.K."/>
            <person name="Henrissat B."/>
            <person name="Mortensen U.H."/>
            <person name="Larsen T.O."/>
            <person name="Devries R.P."/>
            <person name="Grigoriev I.V."/>
            <person name="Machida M."/>
            <person name="Baker S.E."/>
            <person name="Andersen M.R."/>
        </authorList>
    </citation>
    <scope>NUCLEOTIDE SEQUENCE [LARGE SCALE GENOMIC DNA]</scope>
    <source>
        <strain evidence="10 11">CBS 763.97</strain>
    </source>
</reference>
<gene>
    <name evidence="10" type="ORF">BDV27DRAFT_90493</name>
</gene>
<evidence type="ECO:0000256" key="6">
    <source>
        <dbReference type="ARBA" id="ARBA00023163"/>
    </source>
</evidence>
<dbReference type="Pfam" id="PF00172">
    <property type="entry name" value="Zn_clus"/>
    <property type="match status" value="1"/>
</dbReference>
<comment type="subcellular location">
    <subcellularLocation>
        <location evidence="1">Nucleus</location>
    </subcellularLocation>
</comment>
<evidence type="ECO:0000313" key="11">
    <source>
        <dbReference type="Proteomes" id="UP000326268"/>
    </source>
</evidence>
<keyword evidence="4" id="KW-0805">Transcription regulation</keyword>
<dbReference type="GO" id="GO:0043565">
    <property type="term" value="F:sequence-specific DNA binding"/>
    <property type="evidence" value="ECO:0007669"/>
    <property type="project" value="TreeGrafter"/>
</dbReference>
<dbReference type="PANTHER" id="PTHR47782:SF12">
    <property type="entry name" value="ZN(II)2CYS6 TRANSCRIPTION FACTOR (EUROFUNG)"/>
    <property type="match status" value="1"/>
</dbReference>
<dbReference type="InterPro" id="IPR001138">
    <property type="entry name" value="Zn2Cys6_DnaBD"/>
</dbReference>
<feature type="region of interest" description="Disordered" evidence="8">
    <location>
        <begin position="631"/>
        <end position="669"/>
    </location>
</feature>
<dbReference type="GO" id="GO:0045944">
    <property type="term" value="P:positive regulation of transcription by RNA polymerase II"/>
    <property type="evidence" value="ECO:0007669"/>
    <property type="project" value="TreeGrafter"/>
</dbReference>
<evidence type="ECO:0000256" key="8">
    <source>
        <dbReference type="SAM" id="MobiDB-lite"/>
    </source>
</evidence>
<keyword evidence="5" id="KW-0238">DNA-binding</keyword>
<protein>
    <submittedName>
        <fullName evidence="10">Fungal-specific transcription factor domain-containing protein</fullName>
    </submittedName>
</protein>
<dbReference type="GO" id="GO:0005634">
    <property type="term" value="C:nucleus"/>
    <property type="evidence" value="ECO:0007669"/>
    <property type="project" value="UniProtKB-SubCell"/>
</dbReference>
<dbReference type="SUPFAM" id="SSF57701">
    <property type="entry name" value="Zn2/Cys6 DNA-binding domain"/>
    <property type="match status" value="1"/>
</dbReference>
<dbReference type="CDD" id="cd12148">
    <property type="entry name" value="fungal_TF_MHR"/>
    <property type="match status" value="1"/>
</dbReference>